<protein>
    <submittedName>
        <fullName evidence="2">Replication protein</fullName>
    </submittedName>
</protein>
<evidence type="ECO:0000313" key="3">
    <source>
        <dbReference type="Proteomes" id="UP000222851"/>
    </source>
</evidence>
<dbReference type="Pfam" id="PF09681">
    <property type="entry name" value="Phage_rep_org_N"/>
    <property type="match status" value="1"/>
</dbReference>
<dbReference type="NCBIfam" id="TIGR01714">
    <property type="entry name" value="phage_rep_org_N"/>
    <property type="match status" value="1"/>
</dbReference>
<dbReference type="Pfam" id="PF09524">
    <property type="entry name" value="Phg_2220_C"/>
    <property type="match status" value="1"/>
</dbReference>
<organism evidence="2 3">
    <name type="scientific">Bacillus anthracis</name>
    <name type="common">anthrax bacterium</name>
    <dbReference type="NCBI Taxonomy" id="1392"/>
    <lineage>
        <taxon>Bacteria</taxon>
        <taxon>Bacillati</taxon>
        <taxon>Bacillota</taxon>
        <taxon>Bacilli</taxon>
        <taxon>Bacillales</taxon>
        <taxon>Bacillaceae</taxon>
        <taxon>Bacillus</taxon>
        <taxon>Bacillus cereus group</taxon>
    </lineage>
</organism>
<dbReference type="EMBL" id="NUXH01000033">
    <property type="protein sequence ID" value="PFL71991.1"/>
    <property type="molecule type" value="Genomic_DNA"/>
</dbReference>
<dbReference type="Proteomes" id="UP000222851">
    <property type="component" value="Unassembled WGS sequence"/>
</dbReference>
<dbReference type="InterPro" id="IPR053162">
    <property type="entry name" value="DnaD"/>
</dbReference>
<reference evidence="2 3" key="1">
    <citation type="submission" date="2017-09" db="EMBL/GenBank/DDBJ databases">
        <title>Large-scale bioinformatics analysis of Bacillus genomes uncovers conserved roles of natural products in bacterial physiology.</title>
        <authorList>
            <consortium name="Agbiome Team Llc"/>
            <person name="Bleich R.M."/>
            <person name="Grubbs K.J."/>
            <person name="Santa Maria K.C."/>
            <person name="Allen S.E."/>
            <person name="Farag S."/>
            <person name="Shank E.A."/>
            <person name="Bowers A."/>
        </authorList>
    </citation>
    <scope>NUCLEOTIDE SEQUENCE [LARGE SCALE GENOMIC DNA]</scope>
    <source>
        <strain evidence="2 3">AFS081271</strain>
    </source>
</reference>
<dbReference type="NCBIfam" id="TIGR02220">
    <property type="entry name" value="phg_TIGR02220"/>
    <property type="match status" value="1"/>
</dbReference>
<gene>
    <name evidence="2" type="ORF">COJ30_09575</name>
</gene>
<feature type="compositionally biased region" description="Polar residues" evidence="1">
    <location>
        <begin position="257"/>
        <end position="269"/>
    </location>
</feature>
<evidence type="ECO:0000313" key="2">
    <source>
        <dbReference type="EMBL" id="PFL71991.1"/>
    </source>
</evidence>
<dbReference type="PANTHER" id="PTHR37293">
    <property type="entry name" value="PHAGE REPLICATION PROTEIN-RELATED"/>
    <property type="match status" value="1"/>
</dbReference>
<dbReference type="InterPro" id="IPR011741">
    <property type="entry name" value="Phg_2220_C"/>
</dbReference>
<accession>A0A1J9V6U8</accession>
<proteinExistence type="predicted"/>
<name>A0A1J9V6U8_BACAN</name>
<comment type="caution">
    <text evidence="2">The sequence shown here is derived from an EMBL/GenBank/DDBJ whole genome shotgun (WGS) entry which is preliminary data.</text>
</comment>
<dbReference type="AlphaFoldDB" id="A0A1J9V6U8"/>
<dbReference type="PANTHER" id="PTHR37293:SF7">
    <property type="entry name" value="HYPOTHETICAL PHAGE PROTEIN"/>
    <property type="match status" value="1"/>
</dbReference>
<dbReference type="RefSeq" id="WP_071737009.1">
    <property type="nucleotide sequence ID" value="NZ_CP139113.1"/>
</dbReference>
<feature type="region of interest" description="Disordered" evidence="1">
    <location>
        <begin position="249"/>
        <end position="278"/>
    </location>
</feature>
<dbReference type="InterPro" id="IPR010056">
    <property type="entry name" value="Phage_rep_org__N"/>
</dbReference>
<evidence type="ECO:0000256" key="1">
    <source>
        <dbReference type="SAM" id="MobiDB-lite"/>
    </source>
</evidence>
<sequence>MADVKWIKLTTNMFEDEKIRLIESMPEADTLLIIWIKLLAQAGKTNANGYIFLNENIPYTEDMLATIFNRPIAVVRLALQTFKQFGMIEVDSNQFISVSNWGKHQSLNGLDKIREDTKKRVAAYRERKKLNLLNEGNGCNVTGNEGGNANETDKEEEKELELERDKDINKYIVEIVTYLNDTCSTSYRSSTKKTKDLIKARFNQGFNVDDFKKVIEIKASHWLTDEEYNQYLRPSTLFGTKFEEYLNQQPKKGAKNNAESSGSNTNRYSQKGEYDYGF</sequence>